<protein>
    <submittedName>
        <fullName evidence="2">Heme-binding domain-containing protein</fullName>
    </submittedName>
</protein>
<dbReference type="RefSeq" id="WP_338730952.1">
    <property type="nucleotide sequence ID" value="NZ_CP136924.1"/>
</dbReference>
<accession>A0AAU6P032</accession>
<dbReference type="InterPro" id="IPR025992">
    <property type="entry name" value="Haem-bd"/>
</dbReference>
<reference evidence="2 4" key="1">
    <citation type="submission" date="2023-10" db="EMBL/GenBank/DDBJ databases">
        <title>Culture-based analysis of two novel bacteria associated with mangrove crab gills.</title>
        <authorList>
            <person name="Yang X."/>
            <person name="Garuglieri E."/>
            <person name="Van Goethem M.W."/>
            <person name="Fusi M."/>
            <person name="Marasco R."/>
            <person name="Daffonchio D.G."/>
        </authorList>
    </citation>
    <scope>NUCLEOTIDE SEQUENCE [LARGE SCALE GENOMIC DNA]</scope>
    <source>
        <strain evidence="3">UG2-1</strain>
        <strain evidence="2">UG2-2</strain>
        <strain evidence="4">UG2_2</strain>
    </source>
</reference>
<dbReference type="KEGG" id="mcaa:R3L15_07755"/>
<dbReference type="Pfam" id="PF14376">
    <property type="entry name" value="Haem_bd"/>
    <property type="match status" value="1"/>
</dbReference>
<organism evidence="2 4">
    <name type="scientific">Mangrovimonas cancribranchiae</name>
    <dbReference type="NCBI Taxonomy" id="3080055"/>
    <lineage>
        <taxon>Bacteria</taxon>
        <taxon>Pseudomonadati</taxon>
        <taxon>Bacteroidota</taxon>
        <taxon>Flavobacteriia</taxon>
        <taxon>Flavobacteriales</taxon>
        <taxon>Flavobacteriaceae</taxon>
        <taxon>Mangrovimonas</taxon>
    </lineage>
</organism>
<evidence type="ECO:0000313" key="2">
    <source>
        <dbReference type="EMBL" id="WXA02814.1"/>
    </source>
</evidence>
<name>A0AAU6P032_9FLAO</name>
<sequence>MKNTLKKILFLLLAVFVIAQFFGPEKNDGDLVTLEPFLAETNPPEDVKLILKETCFDCHSSVTRYPWYSKITPVNYWLNGHIEHGKEELDFSKWESYSAKKKAHKLEEVAELVEKKEMPLESYTWVHKEAKLSDAQIDAVVAWVNKVKFKYSLEPRPE</sequence>
<evidence type="ECO:0000313" key="3">
    <source>
        <dbReference type="EMBL" id="WXA12024.1"/>
    </source>
</evidence>
<gene>
    <name evidence="3" type="ORF">R3L15_07755</name>
    <name evidence="2" type="ORF">R3L16_13830</name>
</gene>
<dbReference type="EMBL" id="CP136925">
    <property type="protein sequence ID" value="WXA12024.1"/>
    <property type="molecule type" value="Genomic_DNA"/>
</dbReference>
<feature type="domain" description="Haem-binding" evidence="1">
    <location>
        <begin position="13"/>
        <end position="148"/>
    </location>
</feature>
<dbReference type="SMART" id="SM01235">
    <property type="entry name" value="Haem_bd"/>
    <property type="match status" value="1"/>
</dbReference>
<dbReference type="EMBL" id="CP136924">
    <property type="protein sequence ID" value="WXA02814.1"/>
    <property type="molecule type" value="Genomic_DNA"/>
</dbReference>
<proteinExistence type="predicted"/>
<dbReference type="AlphaFoldDB" id="A0AAU6P032"/>
<evidence type="ECO:0000313" key="4">
    <source>
        <dbReference type="Proteomes" id="UP001368318"/>
    </source>
</evidence>
<dbReference type="Proteomes" id="UP001368318">
    <property type="component" value="Chromosome"/>
</dbReference>
<evidence type="ECO:0000259" key="1">
    <source>
        <dbReference type="SMART" id="SM01235"/>
    </source>
</evidence>
<keyword evidence="4" id="KW-1185">Reference proteome</keyword>